<comment type="caution">
    <text evidence="2">The sequence shown here is derived from an EMBL/GenBank/DDBJ whole genome shotgun (WGS) entry which is preliminary data.</text>
</comment>
<dbReference type="GO" id="GO:0003676">
    <property type="term" value="F:nucleic acid binding"/>
    <property type="evidence" value="ECO:0007669"/>
    <property type="project" value="InterPro"/>
</dbReference>
<dbReference type="InterPro" id="IPR002711">
    <property type="entry name" value="HNH"/>
</dbReference>
<dbReference type="SMART" id="SM00507">
    <property type="entry name" value="HNHc"/>
    <property type="match status" value="1"/>
</dbReference>
<evidence type="ECO:0000313" key="2">
    <source>
        <dbReference type="EMBL" id="KHD96451.1"/>
    </source>
</evidence>
<dbReference type="RefSeq" id="WP_035929916.1">
    <property type="nucleotide sequence ID" value="NZ_JSUH01000017.1"/>
</dbReference>
<dbReference type="AlphaFoldDB" id="A0A0A6VP49"/>
<proteinExistence type="predicted"/>
<dbReference type="EMBL" id="JSUH01000017">
    <property type="protein sequence ID" value="KHD96451.1"/>
    <property type="molecule type" value="Genomic_DNA"/>
</dbReference>
<organism evidence="2 3">
    <name type="scientific">Kocuria rosea subsp. polaris</name>
    <dbReference type="NCBI Taxonomy" id="136273"/>
    <lineage>
        <taxon>Bacteria</taxon>
        <taxon>Bacillati</taxon>
        <taxon>Actinomycetota</taxon>
        <taxon>Actinomycetes</taxon>
        <taxon>Micrococcales</taxon>
        <taxon>Micrococcaceae</taxon>
        <taxon>Kocuria</taxon>
    </lineage>
</organism>
<protein>
    <recommendedName>
        <fullName evidence="1">HNH nuclease domain-containing protein</fullName>
    </recommendedName>
</protein>
<dbReference type="CDD" id="cd00085">
    <property type="entry name" value="HNHc"/>
    <property type="match status" value="1"/>
</dbReference>
<feature type="domain" description="HNH nuclease" evidence="1">
    <location>
        <begin position="21"/>
        <end position="74"/>
    </location>
</feature>
<dbReference type="GO" id="GO:0008270">
    <property type="term" value="F:zinc ion binding"/>
    <property type="evidence" value="ECO:0007669"/>
    <property type="project" value="InterPro"/>
</dbReference>
<dbReference type="GO" id="GO:0004519">
    <property type="term" value="F:endonuclease activity"/>
    <property type="evidence" value="ECO:0007669"/>
    <property type="project" value="InterPro"/>
</dbReference>
<dbReference type="Pfam" id="PF01844">
    <property type="entry name" value="HNH"/>
    <property type="match status" value="1"/>
</dbReference>
<name>A0A0A6VP49_KOCRO</name>
<evidence type="ECO:0000259" key="1">
    <source>
        <dbReference type="SMART" id="SM00507"/>
    </source>
</evidence>
<keyword evidence="3" id="KW-1185">Reference proteome</keyword>
<dbReference type="InterPro" id="IPR003615">
    <property type="entry name" value="HNH_nuc"/>
</dbReference>
<sequence length="106" mass="11966">MTTTKPKDDWTRLSGQQRKTFTLRLTEIYGWECGICRMPITRAEDLTCEHVKPRSQGGLTTIENCRPAHASCNYAAGAAHRSEVIEHDGLWFFLGQPDPNAKETSK</sequence>
<dbReference type="Proteomes" id="UP000030466">
    <property type="component" value="Unassembled WGS sequence"/>
</dbReference>
<evidence type="ECO:0000313" key="3">
    <source>
        <dbReference type="Proteomes" id="UP000030466"/>
    </source>
</evidence>
<accession>A0A0A6VP49</accession>
<dbReference type="Gene3D" id="1.10.30.50">
    <property type="match status" value="1"/>
</dbReference>
<reference evidence="2 3" key="1">
    <citation type="journal article" date="2003" name="Int. J. Syst. Evol. Microbiol.">
        <title>Kocuria polaris sp. nov., an orange-pigmented psychrophilic bacterium isolated from an Antarctic cyanobacterial mat sample.</title>
        <authorList>
            <person name="Reddy G.S."/>
            <person name="Prakash J.S."/>
            <person name="Prabahar V."/>
            <person name="Matsumoto G.I."/>
            <person name="Stackebrandt E."/>
            <person name="Shivaji S."/>
        </authorList>
    </citation>
    <scope>NUCLEOTIDE SEQUENCE [LARGE SCALE GENOMIC DNA]</scope>
    <source>
        <strain evidence="2 3">CMS 76or</strain>
    </source>
</reference>
<gene>
    <name evidence="2" type="ORF">GY22_15775</name>
</gene>